<dbReference type="GO" id="GO:0006301">
    <property type="term" value="P:DNA damage tolerance"/>
    <property type="evidence" value="ECO:0007669"/>
    <property type="project" value="EnsemblPlants"/>
</dbReference>
<dbReference type="Gramene" id="BGIOSGA002318-TA">
    <property type="protein sequence ID" value="BGIOSGA002318-PA"/>
    <property type="gene ID" value="BGIOSGA002318"/>
</dbReference>
<dbReference type="EMBL" id="CM000126">
    <property type="protein sequence ID" value="EAY72680.1"/>
    <property type="molecule type" value="Genomic_DNA"/>
</dbReference>
<dbReference type="GO" id="GO:0007062">
    <property type="term" value="P:sister chromatid cohesion"/>
    <property type="evidence" value="ECO:0007669"/>
    <property type="project" value="EnsemblPlants"/>
</dbReference>
<evidence type="ECO:0000256" key="2">
    <source>
        <dbReference type="ARBA" id="ARBA00023242"/>
    </source>
</evidence>
<organism evidence="4 5">
    <name type="scientific">Oryza sativa subsp. indica</name>
    <name type="common">Rice</name>
    <dbReference type="NCBI Taxonomy" id="39946"/>
    <lineage>
        <taxon>Eukaryota</taxon>
        <taxon>Viridiplantae</taxon>
        <taxon>Streptophyta</taxon>
        <taxon>Embryophyta</taxon>
        <taxon>Tracheophyta</taxon>
        <taxon>Spermatophyta</taxon>
        <taxon>Magnoliopsida</taxon>
        <taxon>Liliopsida</taxon>
        <taxon>Poales</taxon>
        <taxon>Poaceae</taxon>
        <taxon>BOP clade</taxon>
        <taxon>Oryzoideae</taxon>
        <taxon>Oryzeae</taxon>
        <taxon>Oryzinae</taxon>
        <taxon>Oryza</taxon>
        <taxon>Oryza sativa</taxon>
    </lineage>
</organism>
<keyword evidence="2" id="KW-0539">Nucleus</keyword>
<dbReference type="OMA" id="EEHTEMI"/>
<dbReference type="GO" id="GO:0003682">
    <property type="term" value="F:chromatin binding"/>
    <property type="evidence" value="ECO:0007669"/>
    <property type="project" value="TreeGrafter"/>
</dbReference>
<dbReference type="STRING" id="39946.A2WL34"/>
<name>A2WL34_ORYSI</name>
<evidence type="ECO:0000313" key="4">
    <source>
        <dbReference type="EMBL" id="EAY72680.1"/>
    </source>
</evidence>
<dbReference type="GO" id="GO:0006261">
    <property type="term" value="P:DNA-templated DNA replication"/>
    <property type="evidence" value="ECO:0007669"/>
    <property type="project" value="TreeGrafter"/>
</dbReference>
<evidence type="ECO:0000313" key="5">
    <source>
        <dbReference type="Proteomes" id="UP000007015"/>
    </source>
</evidence>
<feature type="region of interest" description="Disordered" evidence="3">
    <location>
        <begin position="196"/>
        <end position="230"/>
    </location>
</feature>
<dbReference type="InterPro" id="IPR019140">
    <property type="entry name" value="MCM_complex-bd"/>
</dbReference>
<keyword evidence="5" id="KW-1185">Reference proteome</keyword>
<reference evidence="4 5" key="1">
    <citation type="journal article" date="2005" name="PLoS Biol.">
        <title>The genomes of Oryza sativa: a history of duplications.</title>
        <authorList>
            <person name="Yu J."/>
            <person name="Wang J."/>
            <person name="Lin W."/>
            <person name="Li S."/>
            <person name="Li H."/>
            <person name="Zhou J."/>
            <person name="Ni P."/>
            <person name="Dong W."/>
            <person name="Hu S."/>
            <person name="Zeng C."/>
            <person name="Zhang J."/>
            <person name="Zhang Y."/>
            <person name="Li R."/>
            <person name="Xu Z."/>
            <person name="Li S."/>
            <person name="Li X."/>
            <person name="Zheng H."/>
            <person name="Cong L."/>
            <person name="Lin L."/>
            <person name="Yin J."/>
            <person name="Geng J."/>
            <person name="Li G."/>
            <person name="Shi J."/>
            <person name="Liu J."/>
            <person name="Lv H."/>
            <person name="Li J."/>
            <person name="Wang J."/>
            <person name="Deng Y."/>
            <person name="Ran L."/>
            <person name="Shi X."/>
            <person name="Wang X."/>
            <person name="Wu Q."/>
            <person name="Li C."/>
            <person name="Ren X."/>
            <person name="Wang J."/>
            <person name="Wang X."/>
            <person name="Li D."/>
            <person name="Liu D."/>
            <person name="Zhang X."/>
            <person name="Ji Z."/>
            <person name="Zhao W."/>
            <person name="Sun Y."/>
            <person name="Zhang Z."/>
            <person name="Bao J."/>
            <person name="Han Y."/>
            <person name="Dong L."/>
            <person name="Ji J."/>
            <person name="Chen P."/>
            <person name="Wu S."/>
            <person name="Liu J."/>
            <person name="Xiao Y."/>
            <person name="Bu D."/>
            <person name="Tan J."/>
            <person name="Yang L."/>
            <person name="Ye C."/>
            <person name="Zhang J."/>
            <person name="Xu J."/>
            <person name="Zhou Y."/>
            <person name="Yu Y."/>
            <person name="Zhang B."/>
            <person name="Zhuang S."/>
            <person name="Wei H."/>
            <person name="Liu B."/>
            <person name="Lei M."/>
            <person name="Yu H."/>
            <person name="Li Y."/>
            <person name="Xu H."/>
            <person name="Wei S."/>
            <person name="He X."/>
            <person name="Fang L."/>
            <person name="Zhang Z."/>
            <person name="Zhang Y."/>
            <person name="Huang X."/>
            <person name="Su Z."/>
            <person name="Tong W."/>
            <person name="Li J."/>
            <person name="Tong Z."/>
            <person name="Li S."/>
            <person name="Ye J."/>
            <person name="Wang L."/>
            <person name="Fang L."/>
            <person name="Lei T."/>
            <person name="Chen C."/>
            <person name="Chen H."/>
            <person name="Xu Z."/>
            <person name="Li H."/>
            <person name="Huang H."/>
            <person name="Zhang F."/>
            <person name="Xu H."/>
            <person name="Li N."/>
            <person name="Zhao C."/>
            <person name="Li S."/>
            <person name="Dong L."/>
            <person name="Huang Y."/>
            <person name="Li L."/>
            <person name="Xi Y."/>
            <person name="Qi Q."/>
            <person name="Li W."/>
            <person name="Zhang B."/>
            <person name="Hu W."/>
            <person name="Zhang Y."/>
            <person name="Tian X."/>
            <person name="Jiao Y."/>
            <person name="Liang X."/>
            <person name="Jin J."/>
            <person name="Gao L."/>
            <person name="Zheng W."/>
            <person name="Hao B."/>
            <person name="Liu S."/>
            <person name="Wang W."/>
            <person name="Yuan L."/>
            <person name="Cao M."/>
            <person name="McDermott J."/>
            <person name="Samudrala R."/>
            <person name="Wang J."/>
            <person name="Wong G.K."/>
            <person name="Yang H."/>
        </authorList>
    </citation>
    <scope>NUCLEOTIDE SEQUENCE [LARGE SCALE GENOMIC DNA]</scope>
    <source>
        <strain evidence="5">cv. 93-11</strain>
    </source>
</reference>
<dbReference type="PANTHER" id="PTHR13489">
    <property type="entry name" value="MINI-CHROMOSOME MAINTENANCE COMPLEX-BINDING PROTEIN"/>
    <property type="match status" value="1"/>
</dbReference>
<dbReference type="PANTHER" id="PTHR13489:SF0">
    <property type="entry name" value="MINI-CHROMOSOME MAINTENANCE COMPLEX-BINDING PROTEIN"/>
    <property type="match status" value="1"/>
</dbReference>
<evidence type="ECO:0008006" key="6">
    <source>
        <dbReference type="Google" id="ProtNLM"/>
    </source>
</evidence>
<feature type="compositionally biased region" description="Low complexity" evidence="3">
    <location>
        <begin position="216"/>
        <end position="229"/>
    </location>
</feature>
<proteinExistence type="predicted"/>
<sequence>MVGPQYDLVGNPLGAVRSTFERAAAESGGHEPVAAFRGKDWGATEVFRSFLFEQGGLDKVPVLDESNLGLIKPNTLVRFRGMVQDMLGNEFYVGAFKDGSTWRTNKFSDSSPFSMAHPCDHISGSAIFSTVCLYVALPRAPAAHLLLILVLLIADKQLMLEFNLDNAIGLFQVPGQNSWTRESSPGPDLRRIASCFTSEQREKRKRGADNDAMDVSESGSGETSSSSKKTLADWESDLNCLTFPQKDDGVKISNSSVEMSMNEEHHVPEMNGGDHHIPGSSFSCLVKVYDMPESQVKLNDVSEFIGVYTFDPELAAPNDNSDDIMFDLMEDVTAQLPPSKVPRLHCLVWRNLSAHDFLPRPPAVEPSPILLRGIRQSLLSHLTLVLGKDELAAQCLLLHLLSRLRNKVDVVTVGRLSLNFTGFNRESVSIFGNQLNNLFQRLLPYSQVIPLSIEYLNTATLQPRKDNQSGRLVTGVLQLPQGTHLTFDETLLQSGSLTSKGVENTMLLKNLIESQKVEYDFEFYKLEMATDVQLLILSEGKSNILPSDLIVPFRPSSVPAVNASSEELESWRWYLATVRSLPQSTETDTYQMIQDEMVNAMRDDRSLGCSELSRWLTMAQIMAASFGEKSLSMEHWQMVKELERLRKERLQ</sequence>
<dbReference type="GO" id="GO:0005634">
    <property type="term" value="C:nucleus"/>
    <property type="evidence" value="ECO:0007669"/>
    <property type="project" value="UniProtKB-SubCell"/>
</dbReference>
<gene>
    <name evidence="4" type="ORF">OsI_00547</name>
</gene>
<dbReference type="Pfam" id="PF09739">
    <property type="entry name" value="MCM_bind"/>
    <property type="match status" value="2"/>
</dbReference>
<dbReference type="HOGENOM" id="CLU_029811_0_0_1"/>
<protein>
    <recommendedName>
        <fullName evidence="6">Mini-chromosome maintenance complex-binding protein</fullName>
    </recommendedName>
</protein>
<dbReference type="AlphaFoldDB" id="A2WL34"/>
<evidence type="ECO:0000256" key="3">
    <source>
        <dbReference type="SAM" id="MobiDB-lite"/>
    </source>
</evidence>
<accession>A2WL34</accession>
<comment type="subcellular location">
    <subcellularLocation>
        <location evidence="1">Nucleus</location>
    </subcellularLocation>
</comment>
<evidence type="ECO:0000256" key="1">
    <source>
        <dbReference type="ARBA" id="ARBA00004123"/>
    </source>
</evidence>
<dbReference type="Proteomes" id="UP000007015">
    <property type="component" value="Chromosome 1"/>
</dbReference>